<sequence>MFNKQFILLTNTVKDATTHGLLQWQKGKGLFSYESAFNNQVLRVDKYFYGDKKFPCVNFSIFNADKSELISEIVRCKDTIVVQEFDFLEGLYHTVELKYAQLQSEQFSPALIALTASLQNKL</sequence>
<proteinExistence type="predicted"/>
<dbReference type="AlphaFoldDB" id="X1R4N3"/>
<name>X1R4N3_9ZZZZ</name>
<protein>
    <submittedName>
        <fullName evidence="1">Uncharacterized protein</fullName>
    </submittedName>
</protein>
<evidence type="ECO:0000313" key="1">
    <source>
        <dbReference type="EMBL" id="GAI50569.1"/>
    </source>
</evidence>
<feature type="non-terminal residue" evidence="1">
    <location>
        <position position="122"/>
    </location>
</feature>
<organism evidence="1">
    <name type="scientific">marine sediment metagenome</name>
    <dbReference type="NCBI Taxonomy" id="412755"/>
    <lineage>
        <taxon>unclassified sequences</taxon>
        <taxon>metagenomes</taxon>
        <taxon>ecological metagenomes</taxon>
    </lineage>
</organism>
<accession>X1R4N3</accession>
<gene>
    <name evidence="1" type="ORF">S06H3_54400</name>
</gene>
<dbReference type="EMBL" id="BARV01034785">
    <property type="protein sequence ID" value="GAI50569.1"/>
    <property type="molecule type" value="Genomic_DNA"/>
</dbReference>
<reference evidence="1" key="1">
    <citation type="journal article" date="2014" name="Front. Microbiol.">
        <title>High frequency of phylogenetically diverse reductive dehalogenase-homologous genes in deep subseafloor sedimentary metagenomes.</title>
        <authorList>
            <person name="Kawai M."/>
            <person name="Futagami T."/>
            <person name="Toyoda A."/>
            <person name="Takaki Y."/>
            <person name="Nishi S."/>
            <person name="Hori S."/>
            <person name="Arai W."/>
            <person name="Tsubouchi T."/>
            <person name="Morono Y."/>
            <person name="Uchiyama I."/>
            <person name="Ito T."/>
            <person name="Fujiyama A."/>
            <person name="Inagaki F."/>
            <person name="Takami H."/>
        </authorList>
    </citation>
    <scope>NUCLEOTIDE SEQUENCE</scope>
    <source>
        <strain evidence="1">Expedition CK06-06</strain>
    </source>
</reference>
<comment type="caution">
    <text evidence="1">The sequence shown here is derived from an EMBL/GenBank/DDBJ whole genome shotgun (WGS) entry which is preliminary data.</text>
</comment>